<protein>
    <submittedName>
        <fullName evidence="1">dTDP-4-dehydrorhamnose 3,5-epimerase domain protein</fullName>
    </submittedName>
</protein>
<dbReference type="SUPFAM" id="SSF51182">
    <property type="entry name" value="RmlC-like cupins"/>
    <property type="match status" value="1"/>
</dbReference>
<dbReference type="AlphaFoldDB" id="M3HP90"/>
<dbReference type="EMBL" id="AFMD02000478">
    <property type="protein sequence ID" value="EMG19791.1"/>
    <property type="molecule type" value="Genomic_DNA"/>
</dbReference>
<proteinExistence type="predicted"/>
<evidence type="ECO:0000313" key="2">
    <source>
        <dbReference type="Proteomes" id="UP000011778"/>
    </source>
</evidence>
<gene>
    <name evidence="1" type="ORF">LEP1GSC150_1320</name>
</gene>
<dbReference type="InterPro" id="IPR011051">
    <property type="entry name" value="RmlC_Cupin_sf"/>
</dbReference>
<dbReference type="Proteomes" id="UP000011778">
    <property type="component" value="Unassembled WGS sequence"/>
</dbReference>
<dbReference type="InterPro" id="IPR014710">
    <property type="entry name" value="RmlC-like_jellyroll"/>
</dbReference>
<organism evidence="1 2">
    <name type="scientific">Leptospira interrogans serovar Copenhageni str. LT2050</name>
    <dbReference type="NCBI Taxonomy" id="1001598"/>
    <lineage>
        <taxon>Bacteria</taxon>
        <taxon>Pseudomonadati</taxon>
        <taxon>Spirochaetota</taxon>
        <taxon>Spirochaetia</taxon>
        <taxon>Leptospirales</taxon>
        <taxon>Leptospiraceae</taxon>
        <taxon>Leptospira</taxon>
    </lineage>
</organism>
<name>M3HP90_LEPIT</name>
<comment type="caution">
    <text evidence="1">The sequence shown here is derived from an EMBL/GenBank/DDBJ whole genome shotgun (WGS) entry which is preliminary data.</text>
</comment>
<reference evidence="1 2" key="1">
    <citation type="submission" date="2013-02" db="EMBL/GenBank/DDBJ databases">
        <authorList>
            <person name="Harkins D.M."/>
            <person name="Durkin A.S."/>
            <person name="Brinkac L.M."/>
            <person name="Haft D.H."/>
            <person name="Selengut J.D."/>
            <person name="Sanka R."/>
            <person name="DePew J."/>
            <person name="Purushe J."/>
            <person name="Tulsiani S.M."/>
            <person name="Graham G.C."/>
            <person name="Burns M.-A."/>
            <person name="Dohnt M.F."/>
            <person name="Smythe L.D."/>
            <person name="McKay D.B."/>
            <person name="Craig S.B."/>
            <person name="Vinetz J.M."/>
            <person name="Sutton G.G."/>
            <person name="Nierman W.C."/>
            <person name="Fouts D.E."/>
        </authorList>
    </citation>
    <scope>NUCLEOTIDE SEQUENCE [LARGE SCALE GENOMIC DNA]</scope>
    <source>
        <strain evidence="1 2">LT2050</strain>
    </source>
</reference>
<evidence type="ECO:0000313" key="1">
    <source>
        <dbReference type="EMBL" id="EMG19791.1"/>
    </source>
</evidence>
<accession>M3HP90</accession>
<sequence length="49" mass="5980">MQFKKFQIEGPVLIEPKVFGDERGFFWKPLRHLFSKRKHTISIFPRQSF</sequence>
<dbReference type="Gene3D" id="2.60.120.10">
    <property type="entry name" value="Jelly Rolls"/>
    <property type="match status" value="1"/>
</dbReference>